<dbReference type="PANTHER" id="PTHR22576">
    <property type="entry name" value="MUCOSA ASSOCIATED LYMPHOID TISSUE LYMPHOMA TRANSLOCATION PROTEIN 1/PARACASPASE"/>
    <property type="match status" value="1"/>
</dbReference>
<dbReference type="InterPro" id="IPR011990">
    <property type="entry name" value="TPR-like_helical_dom_sf"/>
</dbReference>
<feature type="signal peptide" evidence="2">
    <location>
        <begin position="1"/>
        <end position="20"/>
    </location>
</feature>
<dbReference type="Gene3D" id="1.25.40.10">
    <property type="entry name" value="Tetratricopeptide repeat domain"/>
    <property type="match status" value="2"/>
</dbReference>
<reference evidence="5" key="1">
    <citation type="submission" date="2022-05" db="EMBL/GenBank/DDBJ databases">
        <authorList>
            <person name="Park J.-S."/>
        </authorList>
    </citation>
    <scope>NUCLEOTIDE SEQUENCE</scope>
    <source>
        <strain evidence="5">2012CJ41-6</strain>
    </source>
</reference>
<dbReference type="Pfam" id="PF00656">
    <property type="entry name" value="Peptidase_C14"/>
    <property type="match status" value="1"/>
</dbReference>
<evidence type="ECO:0000256" key="2">
    <source>
        <dbReference type="SAM" id="SignalP"/>
    </source>
</evidence>
<gene>
    <name evidence="5" type="ORF">M3P21_04190</name>
</gene>
<proteinExistence type="inferred from homology"/>
<evidence type="ECO:0000259" key="4">
    <source>
        <dbReference type="PROSITE" id="PS50208"/>
    </source>
</evidence>
<dbReference type="EMBL" id="JAMFMB010000003">
    <property type="protein sequence ID" value="MCL6282722.1"/>
    <property type="molecule type" value="Genomic_DNA"/>
</dbReference>
<feature type="domain" description="Caspase family p20" evidence="4">
    <location>
        <begin position="21"/>
        <end position="150"/>
    </location>
</feature>
<comment type="similarity">
    <text evidence="1">Belongs to the peptidase C14A family.</text>
</comment>
<dbReference type="InterPro" id="IPR002138">
    <property type="entry name" value="Pept_C14_p10"/>
</dbReference>
<organism evidence="5 6">
    <name type="scientific">Ruegeria spongiae</name>
    <dbReference type="NCBI Taxonomy" id="2942209"/>
    <lineage>
        <taxon>Bacteria</taxon>
        <taxon>Pseudomonadati</taxon>
        <taxon>Pseudomonadota</taxon>
        <taxon>Alphaproteobacteria</taxon>
        <taxon>Rhodobacterales</taxon>
        <taxon>Roseobacteraceae</taxon>
        <taxon>Ruegeria</taxon>
    </lineage>
</organism>
<protein>
    <submittedName>
        <fullName evidence="5">Caspase family protein</fullName>
    </submittedName>
</protein>
<dbReference type="InterPro" id="IPR052039">
    <property type="entry name" value="Caspase-related_regulators"/>
</dbReference>
<dbReference type="SUPFAM" id="SSF81901">
    <property type="entry name" value="HCP-like"/>
    <property type="match status" value="1"/>
</dbReference>
<evidence type="ECO:0000259" key="3">
    <source>
        <dbReference type="PROSITE" id="PS50207"/>
    </source>
</evidence>
<dbReference type="Gene3D" id="3.40.50.1460">
    <property type="match status" value="1"/>
</dbReference>
<dbReference type="InterPro" id="IPR011600">
    <property type="entry name" value="Pept_C14_caspase"/>
</dbReference>
<dbReference type="InterPro" id="IPR001309">
    <property type="entry name" value="Pept_C14_p20"/>
</dbReference>
<keyword evidence="2" id="KW-0732">Signal</keyword>
<feature type="chain" id="PRO_5045956033" evidence="2">
    <location>
        <begin position="21"/>
        <end position="633"/>
    </location>
</feature>
<evidence type="ECO:0000313" key="6">
    <source>
        <dbReference type="Proteomes" id="UP001203880"/>
    </source>
</evidence>
<accession>A0ABT0PZW0</accession>
<dbReference type="Pfam" id="PF08238">
    <property type="entry name" value="Sel1"/>
    <property type="match status" value="5"/>
</dbReference>
<dbReference type="InterPro" id="IPR029030">
    <property type="entry name" value="Caspase-like_dom_sf"/>
</dbReference>
<evidence type="ECO:0000313" key="5">
    <source>
        <dbReference type="EMBL" id="MCL6282722.1"/>
    </source>
</evidence>
<dbReference type="SUPFAM" id="SSF52129">
    <property type="entry name" value="Caspase-like"/>
    <property type="match status" value="1"/>
</dbReference>
<sequence length="633" mass="68252">MIRLIMAFGLFLLCATQAFAEKRVALVIGNSDYDSVGGLDNPVNDASDLAIALEGLGFRVFLGTDLDRDEMLSLAESYGVTAADADVSLFFYAGHGFQVGGQNYLVPVNAHLTSGADIPEQTVAMGDIVSRMERSDGLKLIILDACRDNPFEETTGEGGLARIGSAADFMFAYATQPDNVAYDGTGRNSFFTEALLSHIYTPGQDISDLLISVRKDVIASTGGRQIPWDNSSLTRQFRFDTSPVTASEETLLWQVAASAQDPQLMQLYMDRYPQGSHTSDVMAFLDSSEPQTRKLNIDDQDVQADRLWKLAQRSRMRPLLEFYLEQYPDGANAEQARRLVQSIPRREDTTPGGMCERLATHPRDSTASLTGVPFSRLKQNALTAIQACGAAAAQSPDLPHYVALLARATIAAGDVERAVTLYQRAAERGDLRAMVSLAQLYESGMGVPQDVARAVSLNEAAAEGGSLDAMINLAVTLFEGTSVPKDDARAIELLQRAAREGSAKATFNLGVLAQDGLVGSPEEALAHFQKAARDGEHQGYLAAAILLDEGRGLPRDPMAAAEMLLRGAAEDDGAAIVQMTEGAANWSRDTLMEVQKRLQKAGYYNSTIDGLSGPGFENALDLWRNGGFVAEVL</sequence>
<dbReference type="PROSITE" id="PS50207">
    <property type="entry name" value="CASPASE_P10"/>
    <property type="match status" value="1"/>
</dbReference>
<evidence type="ECO:0000256" key="1">
    <source>
        <dbReference type="ARBA" id="ARBA00010134"/>
    </source>
</evidence>
<keyword evidence="6" id="KW-1185">Reference proteome</keyword>
<dbReference type="SMART" id="SM00115">
    <property type="entry name" value="CASc"/>
    <property type="match status" value="1"/>
</dbReference>
<dbReference type="InterPro" id="IPR006597">
    <property type="entry name" value="Sel1-like"/>
</dbReference>
<dbReference type="SMART" id="SM00671">
    <property type="entry name" value="SEL1"/>
    <property type="match status" value="5"/>
</dbReference>
<feature type="domain" description="Caspase family p10" evidence="3">
    <location>
        <begin position="159"/>
        <end position="241"/>
    </location>
</feature>
<name>A0ABT0PZW0_9RHOB</name>
<dbReference type="PANTHER" id="PTHR22576:SF37">
    <property type="entry name" value="MUCOSA-ASSOCIATED LYMPHOID TISSUE LYMPHOMA TRANSLOCATION PROTEIN 1"/>
    <property type="match status" value="1"/>
</dbReference>
<comment type="caution">
    <text evidence="5">The sequence shown here is derived from an EMBL/GenBank/DDBJ whole genome shotgun (WGS) entry which is preliminary data.</text>
</comment>
<dbReference type="PROSITE" id="PS50208">
    <property type="entry name" value="CASPASE_P20"/>
    <property type="match status" value="1"/>
</dbReference>
<dbReference type="InterPro" id="IPR015917">
    <property type="entry name" value="Pept_C14A"/>
</dbReference>
<dbReference type="Proteomes" id="UP001203880">
    <property type="component" value="Unassembled WGS sequence"/>
</dbReference>